<keyword evidence="2" id="KW-0472">Membrane</keyword>
<dbReference type="PANTHER" id="PTHR34351:SF2">
    <property type="entry name" value="DUF58 DOMAIN-CONTAINING PROTEIN"/>
    <property type="match status" value="1"/>
</dbReference>
<dbReference type="PANTHER" id="PTHR34351">
    <property type="entry name" value="SLR1927 PROTEIN-RELATED"/>
    <property type="match status" value="1"/>
</dbReference>
<keyword evidence="2" id="KW-1133">Transmembrane helix</keyword>
<feature type="region of interest" description="Disordered" evidence="1">
    <location>
        <begin position="193"/>
        <end position="231"/>
    </location>
</feature>
<name>A0A3A1VJ11_9BACL</name>
<feature type="compositionally biased region" description="Basic and acidic residues" evidence="1">
    <location>
        <begin position="197"/>
        <end position="211"/>
    </location>
</feature>
<evidence type="ECO:0000313" key="3">
    <source>
        <dbReference type="EMBL" id="RIX60477.1"/>
    </source>
</evidence>
<keyword evidence="4" id="KW-1185">Reference proteome</keyword>
<feature type="transmembrane region" description="Helical" evidence="2">
    <location>
        <begin position="39"/>
        <end position="60"/>
    </location>
</feature>
<sequence>MEMSGRKRYRTRWAAWLVIAAAFGCACSAVIVRGGAVEWFFMMLTGGLVLVSGLLPFIAIRNISVSRALPDTDIAAGEQLTIRMTLLRSRRIPMVWFALEDLLNNDCGLEEKNVSLRSVFAPMFAGEMTVHYDLDGLDRGLYSLSSVTVTCGDPFGLTCVRRELPLQSELVVTPARTEEEMLGDASASRYVQSASAEDEHVRTRQALREPGVDGVPINRSGSGPDTRAYRDGDSIRHLDFRAAARGRGLQTKVYASDSYKEWHVAIDQYAAPYRGDNELFDACIGLALGAVTRASDEGNLVTLHTEDWSYMLSSSAGRDRSAGLQELRRRLALLRPSTEQADKIHLDEESVKPFRDNMLKMISADWQNTERWNRLLEEMGSQGVRLELCLLTRNTVLSFAMREQARQLEERGIPVYWMHVAGRNEQRSAAGEGVKAYAMG</sequence>
<dbReference type="OrthoDB" id="140416at2"/>
<dbReference type="EMBL" id="QXQA01000001">
    <property type="protein sequence ID" value="RIX60477.1"/>
    <property type="molecule type" value="Genomic_DNA"/>
</dbReference>
<keyword evidence="2" id="KW-0812">Transmembrane</keyword>
<proteinExistence type="predicted"/>
<protein>
    <submittedName>
        <fullName evidence="3">DUF58 domain-containing protein</fullName>
    </submittedName>
</protein>
<evidence type="ECO:0000313" key="4">
    <source>
        <dbReference type="Proteomes" id="UP000266482"/>
    </source>
</evidence>
<comment type="caution">
    <text evidence="3">The sequence shown here is derived from an EMBL/GenBank/DDBJ whole genome shotgun (WGS) entry which is preliminary data.</text>
</comment>
<dbReference type="PROSITE" id="PS51257">
    <property type="entry name" value="PROKAR_LIPOPROTEIN"/>
    <property type="match status" value="1"/>
</dbReference>
<gene>
    <name evidence="3" type="ORF">D3P08_02660</name>
</gene>
<evidence type="ECO:0000256" key="2">
    <source>
        <dbReference type="SAM" id="Phobius"/>
    </source>
</evidence>
<reference evidence="3 4" key="1">
    <citation type="submission" date="2018-09" db="EMBL/GenBank/DDBJ databases">
        <title>Paenibacillus aracenensis nov. sp. isolated from a cave in southern Spain.</title>
        <authorList>
            <person name="Jurado V."/>
            <person name="Gutierrez-Patricio S."/>
            <person name="Gonzalez-Pimentel J.L."/>
            <person name="Miller A.Z."/>
            <person name="Laiz L."/>
            <person name="Saiz-Jimenez C."/>
        </authorList>
    </citation>
    <scope>NUCLEOTIDE SEQUENCE [LARGE SCALE GENOMIC DNA]</scope>
    <source>
        <strain evidence="3 4">DSM 22867</strain>
    </source>
</reference>
<organism evidence="3 4">
    <name type="scientific">Paenibacillus nanensis</name>
    <dbReference type="NCBI Taxonomy" id="393251"/>
    <lineage>
        <taxon>Bacteria</taxon>
        <taxon>Bacillati</taxon>
        <taxon>Bacillota</taxon>
        <taxon>Bacilli</taxon>
        <taxon>Bacillales</taxon>
        <taxon>Paenibacillaceae</taxon>
        <taxon>Paenibacillus</taxon>
    </lineage>
</organism>
<dbReference type="AlphaFoldDB" id="A0A3A1VJ11"/>
<dbReference type="Proteomes" id="UP000266482">
    <property type="component" value="Unassembled WGS sequence"/>
</dbReference>
<accession>A0A3A1VJ11</accession>
<evidence type="ECO:0000256" key="1">
    <source>
        <dbReference type="SAM" id="MobiDB-lite"/>
    </source>
</evidence>